<feature type="transmembrane region" description="Helical" evidence="2">
    <location>
        <begin position="355"/>
        <end position="376"/>
    </location>
</feature>
<protein>
    <recommendedName>
        <fullName evidence="3">J domain-containing protein</fullName>
    </recommendedName>
</protein>
<feature type="transmembrane region" description="Helical" evidence="2">
    <location>
        <begin position="420"/>
        <end position="438"/>
    </location>
</feature>
<gene>
    <name evidence="4" type="ORF">GCM10017620_02830</name>
</gene>
<dbReference type="RefSeq" id="WP_271163691.1">
    <property type="nucleotide sequence ID" value="NZ_BSFD01000001.1"/>
</dbReference>
<proteinExistence type="predicted"/>
<keyword evidence="2" id="KW-0812">Transmembrane</keyword>
<feature type="transmembrane region" description="Helical" evidence="2">
    <location>
        <begin position="320"/>
        <end position="343"/>
    </location>
</feature>
<sequence>MAVDRSIWRELAISPSTDEREIRRAYARRLKIVHPEDDPQGFQALRDAYEQALHRARHAAWQDLQSAAPEAGPDADLHQPVDEDQPADRGETRLDAVATDDVLAGEIARDQADRTEHQRRCDALLAALNRPTVDEESILNALIDVFHSRALGALDTHQSTEHWLGQLAAQRSPAFAVLVEPTVAFFGWDRRPVGEHWSPGLGALQHREDLDTLKRLRSPGHPAHASFVALAKPMRFKDRVAARFSPDFRKQIGDLLARIDYETPYVLNYLNPNSIAWWRQHLSRPRFGLSSLALVIIPVAICALIAAVQNGAGRSTVPPLIMIAGGLIGGLLSVLAGHYFLILPRWRLLQSGRSSDFWISCGWAVAAAGLVLLAALVPPGLSDATTGVLVVSVGLIGAALVWWAAIVLDNDGFKTRLQWLFTWPPVFLPLWIVAQSALLGRPMLWVSLWLLLLLFAMGAVHLARRASSTPQTRRTADIGLISLAATGAALALASDVLPSAPLAVAVLYLAAAGGILASAHQSLPMLRIRRWATPIGVVFLALVSFSGPDTDVQTTGSTLFVWGGAWIGGLIALTTLGDRIGLFVKKKKKPRPRSLAA</sequence>
<evidence type="ECO:0000313" key="4">
    <source>
        <dbReference type="EMBL" id="GLK47310.1"/>
    </source>
</evidence>
<evidence type="ECO:0000256" key="1">
    <source>
        <dbReference type="SAM" id="MobiDB-lite"/>
    </source>
</evidence>
<keyword evidence="2" id="KW-1133">Transmembrane helix</keyword>
<dbReference type="InterPro" id="IPR036869">
    <property type="entry name" value="J_dom_sf"/>
</dbReference>
<name>A0ABQ5T562_9CAUL</name>
<dbReference type="PROSITE" id="PS50076">
    <property type="entry name" value="DNAJ_2"/>
    <property type="match status" value="1"/>
</dbReference>
<dbReference type="EMBL" id="BSFD01000001">
    <property type="protein sequence ID" value="GLK47310.1"/>
    <property type="molecule type" value="Genomic_DNA"/>
</dbReference>
<feature type="transmembrane region" description="Helical" evidence="2">
    <location>
        <begin position="475"/>
        <end position="494"/>
    </location>
</feature>
<feature type="transmembrane region" description="Helical" evidence="2">
    <location>
        <begin position="444"/>
        <end position="463"/>
    </location>
</feature>
<evidence type="ECO:0000313" key="5">
    <source>
        <dbReference type="Proteomes" id="UP001143509"/>
    </source>
</evidence>
<dbReference type="InterPro" id="IPR001623">
    <property type="entry name" value="DnaJ_domain"/>
</dbReference>
<feature type="transmembrane region" description="Helical" evidence="2">
    <location>
        <begin position="500"/>
        <end position="519"/>
    </location>
</feature>
<feature type="region of interest" description="Disordered" evidence="1">
    <location>
        <begin position="65"/>
        <end position="96"/>
    </location>
</feature>
<reference evidence="4" key="2">
    <citation type="submission" date="2023-01" db="EMBL/GenBank/DDBJ databases">
        <authorList>
            <person name="Sun Q."/>
            <person name="Evtushenko L."/>
        </authorList>
    </citation>
    <scope>NUCLEOTIDE SEQUENCE</scope>
    <source>
        <strain evidence="4">VKM B-1499</strain>
    </source>
</reference>
<feature type="transmembrane region" description="Helical" evidence="2">
    <location>
        <begin position="287"/>
        <end position="308"/>
    </location>
</feature>
<evidence type="ECO:0000259" key="3">
    <source>
        <dbReference type="PROSITE" id="PS50076"/>
    </source>
</evidence>
<feature type="transmembrane region" description="Helical" evidence="2">
    <location>
        <begin position="531"/>
        <end position="547"/>
    </location>
</feature>
<feature type="transmembrane region" description="Helical" evidence="2">
    <location>
        <begin position="388"/>
        <end position="408"/>
    </location>
</feature>
<dbReference type="Proteomes" id="UP001143509">
    <property type="component" value="Unassembled WGS sequence"/>
</dbReference>
<comment type="caution">
    <text evidence="4">The sequence shown here is derived from an EMBL/GenBank/DDBJ whole genome shotgun (WGS) entry which is preliminary data.</text>
</comment>
<feature type="domain" description="J" evidence="3">
    <location>
        <begin position="6"/>
        <end position="65"/>
    </location>
</feature>
<organism evidence="4 5">
    <name type="scientific">Brevundimonas intermedia</name>
    <dbReference type="NCBI Taxonomy" id="74315"/>
    <lineage>
        <taxon>Bacteria</taxon>
        <taxon>Pseudomonadati</taxon>
        <taxon>Pseudomonadota</taxon>
        <taxon>Alphaproteobacteria</taxon>
        <taxon>Caulobacterales</taxon>
        <taxon>Caulobacteraceae</taxon>
        <taxon>Brevundimonas</taxon>
    </lineage>
</organism>
<dbReference type="SUPFAM" id="SSF46565">
    <property type="entry name" value="Chaperone J-domain"/>
    <property type="match status" value="1"/>
</dbReference>
<keyword evidence="2" id="KW-0472">Membrane</keyword>
<reference evidence="4" key="1">
    <citation type="journal article" date="2014" name="Int. J. Syst. Evol. Microbiol.">
        <title>Complete genome of a new Firmicutes species belonging to the dominant human colonic microbiota ('Ruminococcus bicirculans') reveals two chromosomes and a selective capacity to utilize plant glucans.</title>
        <authorList>
            <consortium name="NISC Comparative Sequencing Program"/>
            <person name="Wegmann U."/>
            <person name="Louis P."/>
            <person name="Goesmann A."/>
            <person name="Henrissat B."/>
            <person name="Duncan S.H."/>
            <person name="Flint H.J."/>
        </authorList>
    </citation>
    <scope>NUCLEOTIDE SEQUENCE</scope>
    <source>
        <strain evidence="4">VKM B-1499</strain>
    </source>
</reference>
<keyword evidence="5" id="KW-1185">Reference proteome</keyword>
<feature type="transmembrane region" description="Helical" evidence="2">
    <location>
        <begin position="559"/>
        <end position="584"/>
    </location>
</feature>
<dbReference type="CDD" id="cd06257">
    <property type="entry name" value="DnaJ"/>
    <property type="match status" value="1"/>
</dbReference>
<accession>A0ABQ5T562</accession>
<evidence type="ECO:0000256" key="2">
    <source>
        <dbReference type="SAM" id="Phobius"/>
    </source>
</evidence>
<feature type="compositionally biased region" description="Basic and acidic residues" evidence="1">
    <location>
        <begin position="75"/>
        <end position="94"/>
    </location>
</feature>